<dbReference type="OrthoDB" id="1433475at2"/>
<accession>A0A3G2L212</accession>
<feature type="signal peptide" evidence="1">
    <location>
        <begin position="1"/>
        <end position="26"/>
    </location>
</feature>
<evidence type="ECO:0000313" key="2">
    <source>
        <dbReference type="EMBL" id="AYN66288.1"/>
    </source>
</evidence>
<dbReference type="RefSeq" id="WP_121847340.1">
    <property type="nucleotide sequence ID" value="NZ_CP032050.1"/>
</dbReference>
<gene>
    <name evidence="2" type="ORF">D1013_02255</name>
</gene>
<keyword evidence="2" id="KW-0378">Hydrolase</keyword>
<feature type="chain" id="PRO_5018050088" evidence="1">
    <location>
        <begin position="27"/>
        <end position="517"/>
    </location>
</feature>
<dbReference type="EMBL" id="CP032050">
    <property type="protein sequence ID" value="AYN66288.1"/>
    <property type="molecule type" value="Genomic_DNA"/>
</dbReference>
<evidence type="ECO:0000313" key="3">
    <source>
        <dbReference type="Proteomes" id="UP000276309"/>
    </source>
</evidence>
<dbReference type="KEGG" id="emar:D1013_02255"/>
<keyword evidence="2" id="KW-0645">Protease</keyword>
<dbReference type="AlphaFoldDB" id="A0A3G2L212"/>
<dbReference type="InterPro" id="IPR008969">
    <property type="entry name" value="CarboxyPept-like_regulatory"/>
</dbReference>
<reference evidence="2 3" key="1">
    <citation type="submission" date="2018-08" db="EMBL/GenBank/DDBJ databases">
        <title>The reduced genetic potential of extracellular carbohydrate catabolism in Euzebyella marina RN62, a Flavobacteriia bacterium isolated from the hadal water.</title>
        <authorList>
            <person name="Xue C."/>
        </authorList>
    </citation>
    <scope>NUCLEOTIDE SEQUENCE [LARGE SCALE GENOMIC DNA]</scope>
    <source>
        <strain evidence="2 3">RN62</strain>
    </source>
</reference>
<dbReference type="Proteomes" id="UP000276309">
    <property type="component" value="Chromosome"/>
</dbReference>
<dbReference type="GO" id="GO:0004180">
    <property type="term" value="F:carboxypeptidase activity"/>
    <property type="evidence" value="ECO:0007669"/>
    <property type="project" value="UniProtKB-KW"/>
</dbReference>
<organism evidence="2 3">
    <name type="scientific">Euzebyella marina</name>
    <dbReference type="NCBI Taxonomy" id="1761453"/>
    <lineage>
        <taxon>Bacteria</taxon>
        <taxon>Pseudomonadati</taxon>
        <taxon>Bacteroidota</taxon>
        <taxon>Flavobacteriia</taxon>
        <taxon>Flavobacteriales</taxon>
        <taxon>Flavobacteriaceae</taxon>
        <taxon>Euzebyella</taxon>
    </lineage>
</organism>
<dbReference type="Pfam" id="PF13715">
    <property type="entry name" value="CarbopepD_reg_2"/>
    <property type="match status" value="1"/>
</dbReference>
<sequence>MTKTAKRTVKQLFTLFILLAIACSNAQSLSSVVVDSSTLKPIPYVTVQLNNRGMITNEEGRFKFSLDESIKPTDSLFISCIGYESIGKPLEQFTDSLIFIKPKAIELKEVIVSNKNYTPKEIIELVEDNLKKNYYTQLTKKRVFLRETYQNRVLKTNYEIKKSSIDAFNRNFLDSVVSTVPKENTYYTEMLGDLYGGDDADEQKLDLIKASELYDKNKDIDLEKLEEKFNQIVKKNIKTDSYFKVKSGLFGTKIDPEDMGDLFEEEIDSSDAAALNEKLEQERKQKEDRRKFFLKYKRETLGNLFANLPIFDDTDYNVLFKPRRYNLSLENFTYIGDQSVYVINFEPDGSPEFQGTLYINSDDFALIRMDFENTEPLRDFSLLGVSFKEYLAKGSIIFAKGIDQKYHLRYYNIIKGVQAGFNRPLAIIEKNKNVKGRRKQNELKLKIDASFGNINSYELVVFDENPINSEQFDYFKENNNVLPEYMPNYDPEFWKGYNIIEPNKAIKEFTSEVELGD</sequence>
<keyword evidence="1" id="KW-0732">Signal</keyword>
<name>A0A3G2L212_9FLAO</name>
<keyword evidence="3" id="KW-1185">Reference proteome</keyword>
<evidence type="ECO:0000256" key="1">
    <source>
        <dbReference type="SAM" id="SignalP"/>
    </source>
</evidence>
<dbReference type="SUPFAM" id="SSF49464">
    <property type="entry name" value="Carboxypeptidase regulatory domain-like"/>
    <property type="match status" value="1"/>
</dbReference>
<dbReference type="PROSITE" id="PS51257">
    <property type="entry name" value="PROKAR_LIPOPROTEIN"/>
    <property type="match status" value="1"/>
</dbReference>
<keyword evidence="2" id="KW-0121">Carboxypeptidase</keyword>
<protein>
    <submittedName>
        <fullName evidence="2">Carboxypeptidase-like regulatory domain-containing protein</fullName>
    </submittedName>
</protein>
<proteinExistence type="predicted"/>